<dbReference type="Proteomes" id="UP000472335">
    <property type="component" value="Unassembled WGS sequence"/>
</dbReference>
<dbReference type="CDD" id="cd00531">
    <property type="entry name" value="NTF2_like"/>
    <property type="match status" value="1"/>
</dbReference>
<dbReference type="AlphaFoldDB" id="A0A6G4V675"/>
<dbReference type="SUPFAM" id="SSF54427">
    <property type="entry name" value="NTF2-like"/>
    <property type="match status" value="1"/>
</dbReference>
<dbReference type="InterPro" id="IPR032710">
    <property type="entry name" value="NTF2-like_dom_sf"/>
</dbReference>
<dbReference type="InterPro" id="IPR037401">
    <property type="entry name" value="SnoaL-like"/>
</dbReference>
<accession>A0A6G4V675</accession>
<dbReference type="Gene3D" id="3.10.450.50">
    <property type="match status" value="1"/>
</dbReference>
<protein>
    <submittedName>
        <fullName evidence="2">Nuclear transport factor 2 family protein</fullName>
    </submittedName>
</protein>
<dbReference type="Pfam" id="PF12680">
    <property type="entry name" value="SnoaL_2"/>
    <property type="match status" value="1"/>
</dbReference>
<name>A0A6G4V675_9ACTN</name>
<evidence type="ECO:0000313" key="2">
    <source>
        <dbReference type="EMBL" id="NGO09526.1"/>
    </source>
</evidence>
<evidence type="ECO:0000313" key="3">
    <source>
        <dbReference type="Proteomes" id="UP000472335"/>
    </source>
</evidence>
<proteinExistence type="predicted"/>
<organism evidence="2 3">
    <name type="scientific">Streptomyces scabichelini</name>
    <dbReference type="NCBI Taxonomy" id="2711217"/>
    <lineage>
        <taxon>Bacteria</taxon>
        <taxon>Bacillati</taxon>
        <taxon>Actinomycetota</taxon>
        <taxon>Actinomycetes</taxon>
        <taxon>Kitasatosporales</taxon>
        <taxon>Streptomycetaceae</taxon>
        <taxon>Streptomyces</taxon>
    </lineage>
</organism>
<reference evidence="2 3" key="1">
    <citation type="submission" date="2020-02" db="EMBL/GenBank/DDBJ databases">
        <title>Whole-genome analyses of novel actinobacteria.</title>
        <authorList>
            <person name="Sahin N."/>
            <person name="Gencbay T."/>
        </authorList>
    </citation>
    <scope>NUCLEOTIDE SEQUENCE [LARGE SCALE GENOMIC DNA]</scope>
    <source>
        <strain evidence="2 3">HC44</strain>
    </source>
</reference>
<comment type="caution">
    <text evidence="2">The sequence shown here is derived from an EMBL/GenBank/DDBJ whole genome shotgun (WGS) entry which is preliminary data.</text>
</comment>
<dbReference type="EMBL" id="JAAKZY010000052">
    <property type="protein sequence ID" value="NGO09526.1"/>
    <property type="molecule type" value="Genomic_DNA"/>
</dbReference>
<evidence type="ECO:0000259" key="1">
    <source>
        <dbReference type="Pfam" id="PF12680"/>
    </source>
</evidence>
<gene>
    <name evidence="2" type="ORF">G5C60_18470</name>
</gene>
<keyword evidence="3" id="KW-1185">Reference proteome</keyword>
<sequence>MESNTLAVARRYVDAVSAKDFAAVAGLFADDIVWHQPGDNAVSGTHSGGAAVGEMFAAQMAATEGTFELQLTGDPMVNGALVAIPIHFSAKRAGNEMSMEGVDVLRVEGDKIAEVWLFSADQQAEDAFWGAG</sequence>
<feature type="domain" description="SnoaL-like" evidence="1">
    <location>
        <begin position="9"/>
        <end position="115"/>
    </location>
</feature>